<name>A0A562ZNY8_9BURK</name>
<feature type="transmembrane region" description="Helical" evidence="1">
    <location>
        <begin position="166"/>
        <end position="185"/>
    </location>
</feature>
<dbReference type="Pfam" id="PF18159">
    <property type="entry name" value="S_4TM"/>
    <property type="match status" value="1"/>
</dbReference>
<gene>
    <name evidence="2" type="ORF">FN976_16920</name>
</gene>
<dbReference type="AlphaFoldDB" id="A0A562ZNY8"/>
<feature type="transmembrane region" description="Helical" evidence="1">
    <location>
        <begin position="191"/>
        <end position="207"/>
    </location>
</feature>
<keyword evidence="3" id="KW-1185">Reference proteome</keyword>
<feature type="transmembrane region" description="Helical" evidence="1">
    <location>
        <begin position="29"/>
        <end position="49"/>
    </location>
</feature>
<sequence length="298" mass="33790">MNDIPVDQDRPEMIDLLRARDRVYRHAKWLQGSYVVSTIVIAIGGTIASIDHKPIFGLLGIIAMLLDVSFLDQYLKKLCKLGARLAEEFDTGVLKLPANPFVAEKPVPPEDIRLHSVKALEAQRERQFTAWYEVCVGEVPLAVGRLICQRLNGAYDSALRKNFSGWLVFLGVVPIVGVFLVGTVLKLGVEDVVVILAALMPALNWALREARKHLDIAAQQEKLRSEFDRVWARALAGADEQELEHASRQLQDAIYHYRASTTLIFDWFYQRKRPVNEDMAAHVARRLVDHYLRARQTL</sequence>
<reference evidence="2 3" key="1">
    <citation type="submission" date="2019-07" db="EMBL/GenBank/DDBJ databases">
        <title>Caenimonas sedimenti sp. nov., isolated from activated sludge.</title>
        <authorList>
            <person name="Xu J."/>
        </authorList>
    </citation>
    <scope>NUCLEOTIDE SEQUENCE [LARGE SCALE GENOMIC DNA]</scope>
    <source>
        <strain evidence="2 3">HX-9-20</strain>
    </source>
</reference>
<dbReference type="OrthoDB" id="2943409at2"/>
<evidence type="ECO:0000313" key="3">
    <source>
        <dbReference type="Proteomes" id="UP000318199"/>
    </source>
</evidence>
<organism evidence="2 3">
    <name type="scientific">Caenimonas sedimenti</name>
    <dbReference type="NCBI Taxonomy" id="2596921"/>
    <lineage>
        <taxon>Bacteria</taxon>
        <taxon>Pseudomonadati</taxon>
        <taxon>Pseudomonadota</taxon>
        <taxon>Betaproteobacteria</taxon>
        <taxon>Burkholderiales</taxon>
        <taxon>Comamonadaceae</taxon>
        <taxon>Caenimonas</taxon>
    </lineage>
</organism>
<keyword evidence="1" id="KW-0812">Transmembrane</keyword>
<dbReference type="Proteomes" id="UP000318199">
    <property type="component" value="Unassembled WGS sequence"/>
</dbReference>
<dbReference type="EMBL" id="VOBQ01000013">
    <property type="protein sequence ID" value="TWO70025.1"/>
    <property type="molecule type" value="Genomic_DNA"/>
</dbReference>
<feature type="transmembrane region" description="Helical" evidence="1">
    <location>
        <begin position="55"/>
        <end position="75"/>
    </location>
</feature>
<dbReference type="RefSeq" id="WP_145894220.1">
    <property type="nucleotide sequence ID" value="NZ_VOBQ01000013.1"/>
</dbReference>
<accession>A0A562ZNY8</accession>
<protein>
    <submittedName>
        <fullName evidence="2">Uncharacterized protein</fullName>
    </submittedName>
</protein>
<comment type="caution">
    <text evidence="2">The sequence shown here is derived from an EMBL/GenBank/DDBJ whole genome shotgun (WGS) entry which is preliminary data.</text>
</comment>
<dbReference type="InterPro" id="IPR049920">
    <property type="entry name" value="IK1_05631-like"/>
</dbReference>
<keyword evidence="1" id="KW-1133">Transmembrane helix</keyword>
<keyword evidence="1" id="KW-0472">Membrane</keyword>
<proteinExistence type="predicted"/>
<evidence type="ECO:0000313" key="2">
    <source>
        <dbReference type="EMBL" id="TWO70025.1"/>
    </source>
</evidence>
<evidence type="ECO:0000256" key="1">
    <source>
        <dbReference type="SAM" id="Phobius"/>
    </source>
</evidence>